<feature type="chain" id="PRO_5046597087" evidence="2">
    <location>
        <begin position="29"/>
        <end position="280"/>
    </location>
</feature>
<dbReference type="Pfam" id="PF13505">
    <property type="entry name" value="OMP_b-brl"/>
    <property type="match status" value="1"/>
</dbReference>
<evidence type="ECO:0000313" key="5">
    <source>
        <dbReference type="Proteomes" id="UP001597101"/>
    </source>
</evidence>
<dbReference type="SUPFAM" id="SSF56925">
    <property type="entry name" value="OMPA-like"/>
    <property type="match status" value="1"/>
</dbReference>
<name>A0ABW3FCJ5_9HYPH</name>
<dbReference type="InterPro" id="IPR011250">
    <property type="entry name" value="OMP/PagP_B-barrel"/>
</dbReference>
<protein>
    <submittedName>
        <fullName evidence="4">Outer membrane protein</fullName>
    </submittedName>
</protein>
<evidence type="ECO:0000259" key="3">
    <source>
        <dbReference type="Pfam" id="PF13505"/>
    </source>
</evidence>
<feature type="signal peptide" evidence="2">
    <location>
        <begin position="1"/>
        <end position="28"/>
    </location>
</feature>
<comment type="caution">
    <text evidence="4">The sequence shown here is derived from an EMBL/GenBank/DDBJ whole genome shotgun (WGS) entry which is preliminary data.</text>
</comment>
<evidence type="ECO:0000256" key="2">
    <source>
        <dbReference type="SAM" id="SignalP"/>
    </source>
</evidence>
<sequence>MGTVTKLSGLAAAVAMTVGAMSLSPAIAADLLVDPPVIEAPETYSTGGWYLRGDITYDFRSSEGGTYYENGMGMFSDVDMDDSYDIGIGIGYQINDYLRADVTGEYVFGAEWRGNTLNPDFTCAGLQAAGGGSITDGTEPGTCATNESADVSMIKLLGNAYLDLGTFGGFTPYVGAGIGGAYVMYDDYKSTTTGTVQACCLTLDQRADDFGGESSWRFAYALHAGASFDVSHKMKLDVGYSYTDISGGAMGSFLGGGKPRAYDDGFTDHVIRAGVRYSLW</sequence>
<dbReference type="EMBL" id="JBHTJV010000002">
    <property type="protein sequence ID" value="MFD0915277.1"/>
    <property type="molecule type" value="Genomic_DNA"/>
</dbReference>
<dbReference type="Proteomes" id="UP001597101">
    <property type="component" value="Unassembled WGS sequence"/>
</dbReference>
<keyword evidence="5" id="KW-1185">Reference proteome</keyword>
<feature type="domain" description="Outer membrane protein beta-barrel" evidence="3">
    <location>
        <begin position="40"/>
        <end position="277"/>
    </location>
</feature>
<dbReference type="Gene3D" id="2.40.160.20">
    <property type="match status" value="1"/>
</dbReference>
<evidence type="ECO:0000256" key="1">
    <source>
        <dbReference type="ARBA" id="ARBA00022729"/>
    </source>
</evidence>
<proteinExistence type="predicted"/>
<reference evidence="5" key="1">
    <citation type="journal article" date="2019" name="Int. J. Syst. Evol. Microbiol.">
        <title>The Global Catalogue of Microorganisms (GCM) 10K type strain sequencing project: providing services to taxonomists for standard genome sequencing and annotation.</title>
        <authorList>
            <consortium name="The Broad Institute Genomics Platform"/>
            <consortium name="The Broad Institute Genome Sequencing Center for Infectious Disease"/>
            <person name="Wu L."/>
            <person name="Ma J."/>
        </authorList>
    </citation>
    <scope>NUCLEOTIDE SEQUENCE [LARGE SCALE GENOMIC DNA]</scope>
    <source>
        <strain evidence="5">CCUG 60023</strain>
    </source>
</reference>
<organism evidence="4 5">
    <name type="scientific">Pseudahrensia aquimaris</name>
    <dbReference type="NCBI Taxonomy" id="744461"/>
    <lineage>
        <taxon>Bacteria</taxon>
        <taxon>Pseudomonadati</taxon>
        <taxon>Pseudomonadota</taxon>
        <taxon>Alphaproteobacteria</taxon>
        <taxon>Hyphomicrobiales</taxon>
        <taxon>Ahrensiaceae</taxon>
        <taxon>Pseudahrensia</taxon>
    </lineage>
</organism>
<gene>
    <name evidence="4" type="ORF">ACFQ14_02545</name>
</gene>
<evidence type="ECO:0000313" key="4">
    <source>
        <dbReference type="EMBL" id="MFD0915277.1"/>
    </source>
</evidence>
<dbReference type="InterPro" id="IPR027385">
    <property type="entry name" value="Beta-barrel_OMP"/>
</dbReference>
<dbReference type="RefSeq" id="WP_377211127.1">
    <property type="nucleotide sequence ID" value="NZ_JBHTJV010000002.1"/>
</dbReference>
<keyword evidence="1 2" id="KW-0732">Signal</keyword>
<accession>A0ABW3FCJ5</accession>